<evidence type="ECO:0000313" key="3">
    <source>
        <dbReference type="EMBL" id="KAF4624519.1"/>
    </source>
</evidence>
<comment type="caution">
    <text evidence="3">The sequence shown here is derived from an EMBL/GenBank/DDBJ whole genome shotgun (WGS) entry which is preliminary data.</text>
</comment>
<evidence type="ECO:0008006" key="5">
    <source>
        <dbReference type="Google" id="ProtNLM"/>
    </source>
</evidence>
<keyword evidence="4" id="KW-1185">Reference proteome</keyword>
<dbReference type="PANTHER" id="PTHR33365">
    <property type="entry name" value="YALI0B05434P"/>
    <property type="match status" value="1"/>
</dbReference>
<accession>A0A8H4R952</accession>
<comment type="similarity">
    <text evidence="1">Belongs to the ustYa family.</text>
</comment>
<keyword evidence="2" id="KW-1133">Transmembrane helix</keyword>
<keyword evidence="2" id="KW-0812">Transmembrane</keyword>
<dbReference type="PANTHER" id="PTHR33365:SF6">
    <property type="entry name" value="OXIDASE USTYA"/>
    <property type="match status" value="1"/>
</dbReference>
<sequence>MAADNPPYRYDRLEGDATVVQNPEGRRTRRFLYAALAISSLVNILFIVKWFVSFSEESHLPTISRSPYAGLLKNVPVPFKWSSEYSDIDNPRLDELWQFDGILDYGMVALMDTEVKSMSLLPSQQRFPWDPENKSMYVVNAYHGLHCLRLIYTSLSSYRASTPQKTPYAHIIHCLDNLRQDIICTADDSPRYFTNNGTHSGENQVRFCRDFSKLNDWAGERDACFRQNHDLGDVVAPIEKFKYCKSEENTEKYLDQVRGYFDLPSDWQFPEPGVLVS</sequence>
<dbReference type="Pfam" id="PF11807">
    <property type="entry name" value="UstYa"/>
    <property type="match status" value="1"/>
</dbReference>
<reference evidence="3 4" key="1">
    <citation type="submission" date="2020-03" db="EMBL/GenBank/DDBJ databases">
        <title>Draft Genome Sequence of Cudoniella acicularis.</title>
        <authorList>
            <person name="Buettner E."/>
            <person name="Kellner H."/>
        </authorList>
    </citation>
    <scope>NUCLEOTIDE SEQUENCE [LARGE SCALE GENOMIC DNA]</scope>
    <source>
        <strain evidence="3 4">DSM 108380</strain>
    </source>
</reference>
<evidence type="ECO:0000256" key="1">
    <source>
        <dbReference type="ARBA" id="ARBA00035112"/>
    </source>
</evidence>
<dbReference type="EMBL" id="JAAMPI010001632">
    <property type="protein sequence ID" value="KAF4624519.1"/>
    <property type="molecule type" value="Genomic_DNA"/>
</dbReference>
<feature type="transmembrane region" description="Helical" evidence="2">
    <location>
        <begin position="31"/>
        <end position="52"/>
    </location>
</feature>
<dbReference type="OrthoDB" id="3687641at2759"/>
<keyword evidence="2" id="KW-0472">Membrane</keyword>
<dbReference type="AlphaFoldDB" id="A0A8H4R952"/>
<name>A0A8H4R952_9HELO</name>
<evidence type="ECO:0000256" key="2">
    <source>
        <dbReference type="SAM" id="Phobius"/>
    </source>
</evidence>
<protein>
    <recommendedName>
        <fullName evidence="5">Cyclochlorotine biosynthesis protein O</fullName>
    </recommendedName>
</protein>
<dbReference type="InterPro" id="IPR021765">
    <property type="entry name" value="UstYa-like"/>
</dbReference>
<proteinExistence type="inferred from homology"/>
<gene>
    <name evidence="3" type="ORF">G7Y89_g13654</name>
</gene>
<dbReference type="GO" id="GO:0043386">
    <property type="term" value="P:mycotoxin biosynthetic process"/>
    <property type="evidence" value="ECO:0007669"/>
    <property type="project" value="InterPro"/>
</dbReference>
<organism evidence="3 4">
    <name type="scientific">Cudoniella acicularis</name>
    <dbReference type="NCBI Taxonomy" id="354080"/>
    <lineage>
        <taxon>Eukaryota</taxon>
        <taxon>Fungi</taxon>
        <taxon>Dikarya</taxon>
        <taxon>Ascomycota</taxon>
        <taxon>Pezizomycotina</taxon>
        <taxon>Leotiomycetes</taxon>
        <taxon>Helotiales</taxon>
        <taxon>Tricladiaceae</taxon>
        <taxon>Cudoniella</taxon>
    </lineage>
</organism>
<dbReference type="Proteomes" id="UP000566819">
    <property type="component" value="Unassembled WGS sequence"/>
</dbReference>
<evidence type="ECO:0000313" key="4">
    <source>
        <dbReference type="Proteomes" id="UP000566819"/>
    </source>
</evidence>